<dbReference type="CDD" id="cd10918">
    <property type="entry name" value="CE4_NodB_like_5s_6s"/>
    <property type="match status" value="1"/>
</dbReference>
<evidence type="ECO:0000256" key="6">
    <source>
        <dbReference type="ARBA" id="ARBA00032976"/>
    </source>
</evidence>
<comment type="function">
    <text evidence="1">Is involved in generating a small heat-stable compound (Nod), an acylated oligomer of N-acetylglucosamine, that stimulates mitosis in various plant protoplasts.</text>
</comment>
<evidence type="ECO:0000259" key="7">
    <source>
        <dbReference type="PROSITE" id="PS51677"/>
    </source>
</evidence>
<dbReference type="PROSITE" id="PS51677">
    <property type="entry name" value="NODB"/>
    <property type="match status" value="1"/>
</dbReference>
<evidence type="ECO:0000313" key="9">
    <source>
        <dbReference type="Proteomes" id="UP000570514"/>
    </source>
</evidence>
<dbReference type="PANTHER" id="PTHR34216">
    <property type="match status" value="1"/>
</dbReference>
<dbReference type="Pfam" id="PF01522">
    <property type="entry name" value="Polysacc_deac_1"/>
    <property type="match status" value="1"/>
</dbReference>
<dbReference type="GO" id="GO:0005975">
    <property type="term" value="P:carbohydrate metabolic process"/>
    <property type="evidence" value="ECO:0007669"/>
    <property type="project" value="InterPro"/>
</dbReference>
<organism evidence="8 9">
    <name type="scientific">Rhizomicrobium palustre</name>
    <dbReference type="NCBI Taxonomy" id="189966"/>
    <lineage>
        <taxon>Bacteria</taxon>
        <taxon>Pseudomonadati</taxon>
        <taxon>Pseudomonadota</taxon>
        <taxon>Alphaproteobacteria</taxon>
        <taxon>Micropepsales</taxon>
        <taxon>Micropepsaceae</taxon>
        <taxon>Rhizomicrobium</taxon>
    </lineage>
</organism>
<comment type="subcellular location">
    <subcellularLocation>
        <location evidence="2">Secreted</location>
    </subcellularLocation>
</comment>
<sequence length="223" mass="24759">MNTCLMLHGVGPLPAHIEADEAPYWISAETFTMLLPLVKKHSARLTFDDGNESDFTLAFPALRAAGLKASFFVLSDRIGRDAYLSEDHIRTMHQGGMEIGTHGAAHLNWTKHSDAEITRDVSASIERLSDIIGARVTSLAIPFGHCNRRVLAVLRHLGLSRIYTSFRGPDSDKGWMVRRDCVMADFTPADIEALLTCPPAPHISAIRWLKIWRRAGNAFLRTA</sequence>
<evidence type="ECO:0000313" key="8">
    <source>
        <dbReference type="EMBL" id="NIK90368.1"/>
    </source>
</evidence>
<name>A0A846N331_9PROT</name>
<proteinExistence type="inferred from homology"/>
<gene>
    <name evidence="8" type="ORF">FHS83_003686</name>
</gene>
<evidence type="ECO:0000256" key="1">
    <source>
        <dbReference type="ARBA" id="ARBA00003236"/>
    </source>
</evidence>
<dbReference type="RefSeq" id="WP_167084863.1">
    <property type="nucleotide sequence ID" value="NZ_BAAADC010000001.1"/>
</dbReference>
<comment type="caution">
    <text evidence="8">The sequence shown here is derived from an EMBL/GenBank/DDBJ whole genome shotgun (WGS) entry which is preliminary data.</text>
</comment>
<keyword evidence="5" id="KW-0732">Signal</keyword>
<reference evidence="8 9" key="1">
    <citation type="submission" date="2020-03" db="EMBL/GenBank/DDBJ databases">
        <title>Genomic Encyclopedia of Type Strains, Phase IV (KMG-IV): sequencing the most valuable type-strain genomes for metagenomic binning, comparative biology and taxonomic classification.</title>
        <authorList>
            <person name="Goeker M."/>
        </authorList>
    </citation>
    <scope>NUCLEOTIDE SEQUENCE [LARGE SCALE GENOMIC DNA]</scope>
    <source>
        <strain evidence="8 9">DSM 19867</strain>
    </source>
</reference>
<dbReference type="GO" id="GO:0016810">
    <property type="term" value="F:hydrolase activity, acting on carbon-nitrogen (but not peptide) bonds"/>
    <property type="evidence" value="ECO:0007669"/>
    <property type="project" value="InterPro"/>
</dbReference>
<evidence type="ECO:0000256" key="2">
    <source>
        <dbReference type="ARBA" id="ARBA00004613"/>
    </source>
</evidence>
<dbReference type="SUPFAM" id="SSF88713">
    <property type="entry name" value="Glycoside hydrolase/deacetylase"/>
    <property type="match status" value="1"/>
</dbReference>
<dbReference type="AlphaFoldDB" id="A0A846N331"/>
<dbReference type="Gene3D" id="3.20.20.370">
    <property type="entry name" value="Glycoside hydrolase/deacetylase"/>
    <property type="match status" value="1"/>
</dbReference>
<dbReference type="InterPro" id="IPR002509">
    <property type="entry name" value="NODB_dom"/>
</dbReference>
<dbReference type="GO" id="GO:0005576">
    <property type="term" value="C:extracellular region"/>
    <property type="evidence" value="ECO:0007669"/>
    <property type="project" value="UniProtKB-SubCell"/>
</dbReference>
<protein>
    <recommendedName>
        <fullName evidence="4">Chitooligosaccharide deacetylase</fullName>
    </recommendedName>
    <alternativeName>
        <fullName evidence="6">Nodulation protein B</fullName>
    </alternativeName>
</protein>
<accession>A0A846N331</accession>
<dbReference type="PANTHER" id="PTHR34216:SF3">
    <property type="entry name" value="POLY-BETA-1,6-N-ACETYL-D-GLUCOSAMINE N-DEACETYLASE"/>
    <property type="match status" value="1"/>
</dbReference>
<comment type="similarity">
    <text evidence="3">Belongs to the polysaccharide deacetylase family.</text>
</comment>
<evidence type="ECO:0000256" key="3">
    <source>
        <dbReference type="ARBA" id="ARBA00010973"/>
    </source>
</evidence>
<dbReference type="InterPro" id="IPR051398">
    <property type="entry name" value="Polysacch_Deacetylase"/>
</dbReference>
<dbReference type="Proteomes" id="UP000570514">
    <property type="component" value="Unassembled WGS sequence"/>
</dbReference>
<evidence type="ECO:0000256" key="5">
    <source>
        <dbReference type="ARBA" id="ARBA00022729"/>
    </source>
</evidence>
<keyword evidence="9" id="KW-1185">Reference proteome</keyword>
<evidence type="ECO:0000256" key="4">
    <source>
        <dbReference type="ARBA" id="ARBA00020071"/>
    </source>
</evidence>
<dbReference type="InterPro" id="IPR011330">
    <property type="entry name" value="Glyco_hydro/deAcase_b/a-brl"/>
</dbReference>
<dbReference type="EMBL" id="JAASRM010000001">
    <property type="protein sequence ID" value="NIK90368.1"/>
    <property type="molecule type" value="Genomic_DNA"/>
</dbReference>
<feature type="domain" description="NodB homology" evidence="7">
    <location>
        <begin position="41"/>
        <end position="223"/>
    </location>
</feature>